<dbReference type="PANTHER" id="PTHR43409">
    <property type="entry name" value="ANAEROBIC MAGNESIUM-PROTOPORPHYRIN IX MONOMETHYL ESTER CYCLASE-RELATED"/>
    <property type="match status" value="1"/>
</dbReference>
<dbReference type="SFLD" id="SFLDG01082">
    <property type="entry name" value="B12-binding_domain_containing"/>
    <property type="match status" value="1"/>
</dbReference>
<dbReference type="InterPro" id="IPR023404">
    <property type="entry name" value="rSAM_horseshoe"/>
</dbReference>
<dbReference type="InterPro" id="IPR034530">
    <property type="entry name" value="HpnP-like"/>
</dbReference>
<dbReference type="Proteomes" id="UP000057158">
    <property type="component" value="Chromosome"/>
</dbReference>
<protein>
    <submittedName>
        <fullName evidence="7">Radical SAM protein</fullName>
    </submittedName>
</protein>
<dbReference type="Gene3D" id="3.40.50.280">
    <property type="entry name" value="Cobalamin-binding domain"/>
    <property type="match status" value="1"/>
</dbReference>
<feature type="domain" description="Radical SAM core" evidence="6">
    <location>
        <begin position="159"/>
        <end position="391"/>
    </location>
</feature>
<proteinExistence type="predicted"/>
<sequence length="493" mass="56517">MNILLIYPEFPDTFWSFKHALKLAHKRASSPPLGLLTVAALLPPEWEKRLLDLNITRLTAKDLAWAEAVFVSSMLVQKESARQVISLCRQAGVRVIAGGPLFTSEFEQFPDVDHFVLNEGELTLPPFLSDWERGKARRVYRTSAFADIRKSPVPQWDLVNMRHYAAMSIQYSRGCPFQCEFCNVTALFGHQPRTKSTPQVLAELDGLYDRGWRGSIFFVDDNFIGNKRQLKTDLLPALIDWQKRRGGLSFYTEGSINLADDPQLMEMMVEAGFDTVFVGIETSDEACLAESGKVQNQKRNLIADIKRLQRAGLQVQGGFIVGFDSDTPDTFQRQIDFIQNSGIVTAMVGLLQALPGTRLYDRMKREDRLLADSTGDNVGISTNIIPAMKLETLQEGYKKIIRTIYSPERYYQRLKAFLQEYRPPKIKSAKSLRYQLALFHSFYRLGVLGKERLYFWRVLLWTLFHRPRLFPQAVTLAIYGYHFRTISERYILG</sequence>
<dbReference type="InterPro" id="IPR006638">
    <property type="entry name" value="Elp3/MiaA/NifB-like_rSAM"/>
</dbReference>
<dbReference type="InterPro" id="IPR025274">
    <property type="entry name" value="DUF4070"/>
</dbReference>
<evidence type="ECO:0000256" key="3">
    <source>
        <dbReference type="ARBA" id="ARBA00022723"/>
    </source>
</evidence>
<keyword evidence="8" id="KW-1185">Reference proteome</keyword>
<dbReference type="EMBL" id="CP010802">
    <property type="protein sequence ID" value="ALC18219.1"/>
    <property type="molecule type" value="Genomic_DNA"/>
</dbReference>
<dbReference type="GO" id="GO:0046872">
    <property type="term" value="F:metal ion binding"/>
    <property type="evidence" value="ECO:0007669"/>
    <property type="project" value="UniProtKB-KW"/>
</dbReference>
<keyword evidence="4" id="KW-0408">Iron</keyword>
<keyword evidence="5" id="KW-0411">Iron-sulfur</keyword>
<dbReference type="Pfam" id="PF04055">
    <property type="entry name" value="Radical_SAM"/>
    <property type="match status" value="1"/>
</dbReference>
<dbReference type="SFLD" id="SFLDS00029">
    <property type="entry name" value="Radical_SAM"/>
    <property type="match status" value="1"/>
</dbReference>
<name>A0A0M3QGL8_9BACT</name>
<dbReference type="PATRIC" id="fig|1603606.3.peg.3776"/>
<evidence type="ECO:0000256" key="4">
    <source>
        <dbReference type="ARBA" id="ARBA00023004"/>
    </source>
</evidence>
<keyword evidence="3" id="KW-0479">Metal-binding</keyword>
<evidence type="ECO:0000256" key="5">
    <source>
        <dbReference type="ARBA" id="ARBA00023014"/>
    </source>
</evidence>
<evidence type="ECO:0000256" key="2">
    <source>
        <dbReference type="ARBA" id="ARBA00022691"/>
    </source>
</evidence>
<dbReference type="RefSeq" id="WP_053552443.1">
    <property type="nucleotide sequence ID" value="NZ_CP010802.1"/>
</dbReference>
<dbReference type="PROSITE" id="PS51918">
    <property type="entry name" value="RADICAL_SAM"/>
    <property type="match status" value="1"/>
</dbReference>
<comment type="cofactor">
    <cofactor evidence="1">
        <name>[4Fe-4S] cluster</name>
        <dbReference type="ChEBI" id="CHEBI:49883"/>
    </cofactor>
</comment>
<dbReference type="InterPro" id="IPR051198">
    <property type="entry name" value="BchE-like"/>
</dbReference>
<organism evidence="7 8">
    <name type="scientific">Desulfuromonas soudanensis</name>
    <dbReference type="NCBI Taxonomy" id="1603606"/>
    <lineage>
        <taxon>Bacteria</taxon>
        <taxon>Pseudomonadati</taxon>
        <taxon>Thermodesulfobacteriota</taxon>
        <taxon>Desulfuromonadia</taxon>
        <taxon>Desulfuromonadales</taxon>
        <taxon>Desulfuromonadaceae</taxon>
        <taxon>Desulfuromonas</taxon>
    </lineage>
</organism>
<dbReference type="KEGG" id="des:DSOUD_3505"/>
<dbReference type="GO" id="GO:0003824">
    <property type="term" value="F:catalytic activity"/>
    <property type="evidence" value="ECO:0007669"/>
    <property type="project" value="InterPro"/>
</dbReference>
<gene>
    <name evidence="7" type="ORF">DSOUD_3505</name>
</gene>
<evidence type="ECO:0000313" key="7">
    <source>
        <dbReference type="EMBL" id="ALC18219.1"/>
    </source>
</evidence>
<dbReference type="PANTHER" id="PTHR43409:SF3">
    <property type="entry name" value="HYPOTHETICAL METHYLTRANSFERASE"/>
    <property type="match status" value="1"/>
</dbReference>
<dbReference type="GO" id="GO:0005829">
    <property type="term" value="C:cytosol"/>
    <property type="evidence" value="ECO:0007669"/>
    <property type="project" value="TreeGrafter"/>
</dbReference>
<dbReference type="CDD" id="cd01335">
    <property type="entry name" value="Radical_SAM"/>
    <property type="match status" value="1"/>
</dbReference>
<evidence type="ECO:0000259" key="6">
    <source>
        <dbReference type="PROSITE" id="PS51918"/>
    </source>
</evidence>
<dbReference type="AlphaFoldDB" id="A0A0M3QGL8"/>
<dbReference type="InterPro" id="IPR007197">
    <property type="entry name" value="rSAM"/>
</dbReference>
<dbReference type="SMART" id="SM00729">
    <property type="entry name" value="Elp3"/>
    <property type="match status" value="1"/>
</dbReference>
<reference evidence="7 8" key="1">
    <citation type="submission" date="2015-07" db="EMBL/GenBank/DDBJ databases">
        <title>Isolation and Genomic Characterization of a Novel Halophilic Metal-Reducing Deltaproteobacterium from the Deep Subsurface.</title>
        <authorList>
            <person name="Badalamenti J.P."/>
            <person name="Summers Z.M."/>
            <person name="Gralnick J.A."/>
            <person name="Bond D.R."/>
        </authorList>
    </citation>
    <scope>NUCLEOTIDE SEQUENCE [LARGE SCALE GENOMIC DNA]</scope>
    <source>
        <strain evidence="7 8">WTL</strain>
    </source>
</reference>
<accession>A0A0M3QGL8</accession>
<dbReference type="Pfam" id="PF13282">
    <property type="entry name" value="DUF4070"/>
    <property type="match status" value="1"/>
</dbReference>
<dbReference type="SFLD" id="SFLDF00303">
    <property type="entry name" value="hopanoid_C2-methyltransferase"/>
    <property type="match status" value="1"/>
</dbReference>
<dbReference type="GO" id="GO:0051536">
    <property type="term" value="F:iron-sulfur cluster binding"/>
    <property type="evidence" value="ECO:0007669"/>
    <property type="project" value="UniProtKB-KW"/>
</dbReference>
<dbReference type="InterPro" id="IPR034466">
    <property type="entry name" value="Methyltransferase_Class_B"/>
</dbReference>
<evidence type="ECO:0000313" key="8">
    <source>
        <dbReference type="Proteomes" id="UP000057158"/>
    </source>
</evidence>
<dbReference type="OrthoDB" id="9762608at2"/>
<keyword evidence="2" id="KW-0949">S-adenosyl-L-methionine</keyword>
<dbReference type="InterPro" id="IPR058240">
    <property type="entry name" value="rSAM_sf"/>
</dbReference>
<dbReference type="SUPFAM" id="SSF102114">
    <property type="entry name" value="Radical SAM enzymes"/>
    <property type="match status" value="1"/>
</dbReference>
<evidence type="ECO:0000256" key="1">
    <source>
        <dbReference type="ARBA" id="ARBA00001966"/>
    </source>
</evidence>
<dbReference type="Gene3D" id="3.80.30.20">
    <property type="entry name" value="tm_1862 like domain"/>
    <property type="match status" value="1"/>
</dbReference>
<dbReference type="SFLD" id="SFLDG01123">
    <property type="entry name" value="methyltransferase_(Class_B)"/>
    <property type="match status" value="1"/>
</dbReference>